<dbReference type="AlphaFoldDB" id="A0A084Y3U7"/>
<dbReference type="InterPro" id="IPR012437">
    <property type="entry name" value="DUF1638"/>
</dbReference>
<reference evidence="2 3" key="1">
    <citation type="submission" date="2014-07" db="EMBL/GenBank/DDBJ databases">
        <title>Expanding our view of genomic diversity in Candidatus Accumulibacter clades.</title>
        <authorList>
            <person name="Skennerton C.T."/>
            <person name="Barr J.J."/>
            <person name="Slater F.R."/>
            <person name="Bond P.L."/>
            <person name="Tyson G.W."/>
        </authorList>
    </citation>
    <scope>NUCLEOTIDE SEQUENCE [LARGE SCALE GENOMIC DNA]</scope>
    <source>
        <strain evidence="3">SK-01</strain>
    </source>
</reference>
<comment type="caution">
    <text evidence="2">The sequence shown here is derived from an EMBL/GenBank/DDBJ whole genome shotgun (WGS) entry which is preliminary data.</text>
</comment>
<accession>A0A084Y3U7</accession>
<protein>
    <recommendedName>
        <fullName evidence="1">DUF1638 domain-containing protein</fullName>
    </recommendedName>
</protein>
<evidence type="ECO:0000313" key="3">
    <source>
        <dbReference type="Proteomes" id="UP000019812"/>
    </source>
</evidence>
<organism evidence="2 3">
    <name type="scientific">Candidatus Accumulibacter vicinus</name>
    <dbReference type="NCBI Taxonomy" id="2954382"/>
    <lineage>
        <taxon>Bacteria</taxon>
        <taxon>Pseudomonadati</taxon>
        <taxon>Pseudomonadota</taxon>
        <taxon>Betaproteobacteria</taxon>
        <taxon>Candidatus Accumulibacter</taxon>
    </lineage>
</organism>
<dbReference type="Pfam" id="PF07796">
    <property type="entry name" value="DUF1638"/>
    <property type="match status" value="1"/>
</dbReference>
<sequence>MTESGPCPPTLVVCSVFAAEVEALWQIHWPALRIRVVRSMLHVCPARLGEQLEAIVEEERRSGRGVVLVYGDCYVGMRQLAAQPGVVLTKGANCAELLLGRERYRRDARDGAYFLLPEWAQRGERFFAHELGLDRANARGLMGDLHRLIVYLDTGMLPVPQEKLRAIADYCGLPWESRATPLDCLHSAISEALGRLDESVIAG</sequence>
<proteinExistence type="predicted"/>
<gene>
    <name evidence="2" type="ORF">CAPSK01_000865</name>
</gene>
<feature type="domain" description="DUF1638" evidence="1">
    <location>
        <begin position="37"/>
        <end position="187"/>
    </location>
</feature>
<dbReference type="Proteomes" id="UP000019812">
    <property type="component" value="Unassembled WGS sequence"/>
</dbReference>
<dbReference type="EMBL" id="JDSS02000015">
    <property type="protein sequence ID" value="KFB69391.1"/>
    <property type="molecule type" value="Genomic_DNA"/>
</dbReference>
<evidence type="ECO:0000313" key="2">
    <source>
        <dbReference type="EMBL" id="KFB69391.1"/>
    </source>
</evidence>
<name>A0A084Y3U7_9PROT</name>
<dbReference type="STRING" id="1457154.CAPSK01_000865"/>
<dbReference type="RefSeq" id="WP_034922762.1">
    <property type="nucleotide sequence ID" value="NZ_JDSS02000015.1"/>
</dbReference>
<evidence type="ECO:0000259" key="1">
    <source>
        <dbReference type="Pfam" id="PF07796"/>
    </source>
</evidence>